<evidence type="ECO:0000256" key="1">
    <source>
        <dbReference type="ARBA" id="ARBA00006068"/>
    </source>
</evidence>
<comment type="similarity">
    <text evidence="1">Belongs to the LytR/CpsA/Psr (LCP) family.</text>
</comment>
<dbReference type="Proteomes" id="UP000005845">
    <property type="component" value="Unassembled WGS sequence"/>
</dbReference>
<proteinExistence type="inferred from homology"/>
<keyword evidence="3" id="KW-1133">Transmembrane helix</keyword>
<dbReference type="InterPro" id="IPR050922">
    <property type="entry name" value="LytR/CpsA/Psr_CW_biosynth"/>
</dbReference>
<dbReference type="Pfam" id="PF03816">
    <property type="entry name" value="LytR_cpsA_psr"/>
    <property type="match status" value="1"/>
</dbReference>
<accession>H5U129</accession>
<reference evidence="5 6" key="1">
    <citation type="submission" date="2012-02" db="EMBL/GenBank/DDBJ databases">
        <title>Whole genome shotgun sequence of Gordonia sputi NBRC 100414.</title>
        <authorList>
            <person name="Yoshida I."/>
            <person name="Hosoyama A."/>
            <person name="Tsuchikane K."/>
            <person name="Katsumata H."/>
            <person name="Yamazaki S."/>
            <person name="Fujita N."/>
        </authorList>
    </citation>
    <scope>NUCLEOTIDE SEQUENCE [LARGE SCALE GENOMIC DNA]</scope>
    <source>
        <strain evidence="5 6">NBRC 100414</strain>
    </source>
</reference>
<evidence type="ECO:0000313" key="5">
    <source>
        <dbReference type="EMBL" id="GAB39437.1"/>
    </source>
</evidence>
<feature type="transmembrane region" description="Helical" evidence="3">
    <location>
        <begin position="83"/>
        <end position="105"/>
    </location>
</feature>
<organism evidence="5 6">
    <name type="scientific">Gordonia sputi NBRC 100414</name>
    <dbReference type="NCBI Taxonomy" id="1089453"/>
    <lineage>
        <taxon>Bacteria</taxon>
        <taxon>Bacillati</taxon>
        <taxon>Actinomycetota</taxon>
        <taxon>Actinomycetes</taxon>
        <taxon>Mycobacteriales</taxon>
        <taxon>Gordoniaceae</taxon>
        <taxon>Gordonia</taxon>
    </lineage>
</organism>
<dbReference type="NCBIfam" id="TIGR00350">
    <property type="entry name" value="lytR_cpsA_psr"/>
    <property type="match status" value="1"/>
</dbReference>
<comment type="caution">
    <text evidence="5">The sequence shown here is derived from an EMBL/GenBank/DDBJ whole genome shotgun (WGS) entry which is preliminary data.</text>
</comment>
<evidence type="ECO:0000313" key="6">
    <source>
        <dbReference type="Proteomes" id="UP000005845"/>
    </source>
</evidence>
<feature type="region of interest" description="Disordered" evidence="2">
    <location>
        <begin position="21"/>
        <end position="76"/>
    </location>
</feature>
<evidence type="ECO:0000256" key="2">
    <source>
        <dbReference type="SAM" id="MobiDB-lite"/>
    </source>
</evidence>
<dbReference type="Gene3D" id="3.40.630.190">
    <property type="entry name" value="LCP protein"/>
    <property type="match status" value="1"/>
</dbReference>
<dbReference type="eggNOG" id="COG1316">
    <property type="taxonomic scope" value="Bacteria"/>
</dbReference>
<keyword evidence="3" id="KW-0812">Transmembrane</keyword>
<evidence type="ECO:0000259" key="4">
    <source>
        <dbReference type="Pfam" id="PF03816"/>
    </source>
</evidence>
<dbReference type="EMBL" id="BAFC01000065">
    <property type="protein sequence ID" value="GAB39437.1"/>
    <property type="molecule type" value="Genomic_DNA"/>
</dbReference>
<protein>
    <submittedName>
        <fullName evidence="5">Putative LytR family regulatory protein</fullName>
    </submittedName>
</protein>
<keyword evidence="3" id="KW-0472">Membrane</keyword>
<dbReference type="InterPro" id="IPR004474">
    <property type="entry name" value="LytR_CpsA_psr"/>
</dbReference>
<dbReference type="PANTHER" id="PTHR33392:SF6">
    <property type="entry name" value="POLYISOPRENYL-TEICHOIC ACID--PEPTIDOGLYCAN TEICHOIC ACID TRANSFERASE TAGU"/>
    <property type="match status" value="1"/>
</dbReference>
<feature type="compositionally biased region" description="Basic residues" evidence="2">
    <location>
        <begin position="65"/>
        <end position="76"/>
    </location>
</feature>
<gene>
    <name evidence="5" type="ORF">GOSPT_065_00540</name>
</gene>
<dbReference type="RefSeq" id="WP_005206183.1">
    <property type="nucleotide sequence ID" value="NZ_BAFC01000065.1"/>
</dbReference>
<name>H5U129_9ACTN</name>
<sequence>MNPKPSHAAVGAAAGAAAGAGAARAYAPTQKPEPVSPDDRRSRGGSSAPPRRPDRGQTAAPASPARRRMPKFRRPKLGRPRRIGRIILIILLVIVLGSLGLFFYYDSKLHRVDALPGYAGRPSDTPGTTWLIVGSDSREGLTQQQKDNLATGDSDGSRTDTIMLAYKPPSGKATLISIPRDLYVPIPGQGSYKINAAYNFGGPQLLAKTIEQLTGIRIDHYAEIGFGGFDTLVDAVGGVNICIDQSLHDPKAGLNLTKGCHDLNGQQALGLVRTRAFPNADLERVVNQRKFLSALMSKATSPGVLLNPFRLFPFISGAVDGLTVDNSTHLWNLGMLGWWLSDDPITTTTPTGGPEQTDDGDSLAVGDNTKQFFDAIRSGQQIPKDLLSDQGGAIG</sequence>
<evidence type="ECO:0000256" key="3">
    <source>
        <dbReference type="SAM" id="Phobius"/>
    </source>
</evidence>
<feature type="domain" description="Cell envelope-related transcriptional attenuator" evidence="4">
    <location>
        <begin position="158"/>
        <end position="300"/>
    </location>
</feature>
<keyword evidence="6" id="KW-1185">Reference proteome</keyword>
<dbReference type="PANTHER" id="PTHR33392">
    <property type="entry name" value="POLYISOPRENYL-TEICHOIC ACID--PEPTIDOGLYCAN TEICHOIC ACID TRANSFERASE TAGU"/>
    <property type="match status" value="1"/>
</dbReference>
<dbReference type="AlphaFoldDB" id="H5U129"/>